<organism evidence="2 3">
    <name type="scientific">Botrimarina mediterranea</name>
    <dbReference type="NCBI Taxonomy" id="2528022"/>
    <lineage>
        <taxon>Bacteria</taxon>
        <taxon>Pseudomonadati</taxon>
        <taxon>Planctomycetota</taxon>
        <taxon>Planctomycetia</taxon>
        <taxon>Pirellulales</taxon>
        <taxon>Lacipirellulaceae</taxon>
        <taxon>Botrimarina</taxon>
    </lineage>
</organism>
<protein>
    <submittedName>
        <fullName evidence="2">Uncharacterized protein</fullName>
    </submittedName>
</protein>
<gene>
    <name evidence="2" type="ORF">Spa11_40400</name>
</gene>
<dbReference type="AlphaFoldDB" id="A0A518KDF6"/>
<feature type="region of interest" description="Disordered" evidence="1">
    <location>
        <begin position="112"/>
        <end position="196"/>
    </location>
</feature>
<accession>A0A518KDF6</accession>
<evidence type="ECO:0000313" key="2">
    <source>
        <dbReference type="EMBL" id="QDV75817.1"/>
    </source>
</evidence>
<evidence type="ECO:0000313" key="3">
    <source>
        <dbReference type="Proteomes" id="UP000316426"/>
    </source>
</evidence>
<feature type="compositionally biased region" description="Basic and acidic residues" evidence="1">
    <location>
        <begin position="136"/>
        <end position="147"/>
    </location>
</feature>
<dbReference type="KEGG" id="bmei:Spa11_40400"/>
<sequence>MDNRKKSAIVIVALLLIALGVWAFRGDGVDPAVAALEAQRDVMFSPNATDADRAAFRAQIEALTDEQRRQFFERGRPQMQQQMQERMNEFFNQTPEQLRQEAARRASDIIADRAARDDDADLGPGGPPDGRGQMTEAERDSRRKQMLDRIPSQTRAQFSEFRKMINDELKARGQDEMSGRDMRAMMGGRGGRRGPV</sequence>
<feature type="compositionally biased region" description="Basic and acidic residues" evidence="1">
    <location>
        <begin position="160"/>
        <end position="183"/>
    </location>
</feature>
<keyword evidence="3" id="KW-1185">Reference proteome</keyword>
<name>A0A518KDF6_9BACT</name>
<dbReference type="RefSeq" id="WP_145115823.1">
    <property type="nucleotide sequence ID" value="NZ_CP036349.1"/>
</dbReference>
<dbReference type="Proteomes" id="UP000316426">
    <property type="component" value="Chromosome"/>
</dbReference>
<dbReference type="EMBL" id="CP036349">
    <property type="protein sequence ID" value="QDV75817.1"/>
    <property type="molecule type" value="Genomic_DNA"/>
</dbReference>
<reference evidence="2 3" key="1">
    <citation type="submission" date="2019-02" db="EMBL/GenBank/DDBJ databases">
        <title>Deep-cultivation of Planctomycetes and their phenomic and genomic characterization uncovers novel biology.</title>
        <authorList>
            <person name="Wiegand S."/>
            <person name="Jogler M."/>
            <person name="Boedeker C."/>
            <person name="Pinto D."/>
            <person name="Vollmers J."/>
            <person name="Rivas-Marin E."/>
            <person name="Kohn T."/>
            <person name="Peeters S.H."/>
            <person name="Heuer A."/>
            <person name="Rast P."/>
            <person name="Oberbeckmann S."/>
            <person name="Bunk B."/>
            <person name="Jeske O."/>
            <person name="Meyerdierks A."/>
            <person name="Storesund J.E."/>
            <person name="Kallscheuer N."/>
            <person name="Luecker S."/>
            <person name="Lage O.M."/>
            <person name="Pohl T."/>
            <person name="Merkel B.J."/>
            <person name="Hornburger P."/>
            <person name="Mueller R.-W."/>
            <person name="Bruemmer F."/>
            <person name="Labrenz M."/>
            <person name="Spormann A.M."/>
            <person name="Op den Camp H."/>
            <person name="Overmann J."/>
            <person name="Amann R."/>
            <person name="Jetten M.S.M."/>
            <person name="Mascher T."/>
            <person name="Medema M.H."/>
            <person name="Devos D.P."/>
            <person name="Kaster A.-K."/>
            <person name="Ovreas L."/>
            <person name="Rohde M."/>
            <person name="Galperin M.Y."/>
            <person name="Jogler C."/>
        </authorList>
    </citation>
    <scope>NUCLEOTIDE SEQUENCE [LARGE SCALE GENOMIC DNA]</scope>
    <source>
        <strain evidence="2 3">Spa11</strain>
    </source>
</reference>
<evidence type="ECO:0000256" key="1">
    <source>
        <dbReference type="SAM" id="MobiDB-lite"/>
    </source>
</evidence>
<proteinExistence type="predicted"/>